<sequence>MTKRVSSLLLLGLLAITNAYLLSHPNIVGKLGILLYQHYYIKTFPRALLTVSLVLLGVIIISEAVVRWAQPGKAKMLLGGFMGLSVAFLWYVHHTFSTVTYRMTGKSFIYGAYLLPVIMTGIFGWYLIKLLLGSGQKEC</sequence>
<keyword evidence="3" id="KW-1185">Reference proteome</keyword>
<reference evidence="2 3" key="1">
    <citation type="submission" date="2018-03" db="EMBL/GenBank/DDBJ databases">
        <title>Genomic Encyclopedia of Archaeal and Bacterial Type Strains, Phase II (KMG-II): from individual species to whole genera.</title>
        <authorList>
            <person name="Goeker M."/>
        </authorList>
    </citation>
    <scope>NUCLEOTIDE SEQUENCE [LARGE SCALE GENOMIC DNA]</scope>
    <source>
        <strain evidence="2 3">DSM 100346</strain>
    </source>
</reference>
<keyword evidence="1" id="KW-0472">Membrane</keyword>
<dbReference type="AlphaFoldDB" id="A0A316AN58"/>
<feature type="transmembrane region" description="Helical" evidence="1">
    <location>
        <begin position="47"/>
        <end position="69"/>
    </location>
</feature>
<feature type="transmembrane region" description="Helical" evidence="1">
    <location>
        <begin position="76"/>
        <end position="96"/>
    </location>
</feature>
<feature type="transmembrane region" description="Helical" evidence="1">
    <location>
        <begin position="108"/>
        <end position="128"/>
    </location>
</feature>
<evidence type="ECO:0000256" key="1">
    <source>
        <dbReference type="SAM" id="Phobius"/>
    </source>
</evidence>
<protein>
    <submittedName>
        <fullName evidence="2">Uncharacterized protein</fullName>
    </submittedName>
</protein>
<accession>A0A316AN58</accession>
<organism evidence="2 3">
    <name type="scientific">Dyadobacter jejuensis</name>
    <dbReference type="NCBI Taxonomy" id="1082580"/>
    <lineage>
        <taxon>Bacteria</taxon>
        <taxon>Pseudomonadati</taxon>
        <taxon>Bacteroidota</taxon>
        <taxon>Cytophagia</taxon>
        <taxon>Cytophagales</taxon>
        <taxon>Spirosomataceae</taxon>
        <taxon>Dyadobacter</taxon>
    </lineage>
</organism>
<name>A0A316AN58_9BACT</name>
<gene>
    <name evidence="2" type="ORF">CLV98_103302</name>
</gene>
<keyword evidence="1" id="KW-0812">Transmembrane</keyword>
<comment type="caution">
    <text evidence="2">The sequence shown here is derived from an EMBL/GenBank/DDBJ whole genome shotgun (WGS) entry which is preliminary data.</text>
</comment>
<dbReference type="EMBL" id="QGDT01000003">
    <property type="protein sequence ID" value="PWJ58931.1"/>
    <property type="molecule type" value="Genomic_DNA"/>
</dbReference>
<dbReference type="OrthoDB" id="955314at2"/>
<dbReference type="RefSeq" id="WP_109673850.1">
    <property type="nucleotide sequence ID" value="NZ_QGDT01000003.1"/>
</dbReference>
<keyword evidence="1" id="KW-1133">Transmembrane helix</keyword>
<evidence type="ECO:0000313" key="3">
    <source>
        <dbReference type="Proteomes" id="UP000245880"/>
    </source>
</evidence>
<dbReference type="Proteomes" id="UP000245880">
    <property type="component" value="Unassembled WGS sequence"/>
</dbReference>
<proteinExistence type="predicted"/>
<evidence type="ECO:0000313" key="2">
    <source>
        <dbReference type="EMBL" id="PWJ58931.1"/>
    </source>
</evidence>